<dbReference type="EMBL" id="CM046393">
    <property type="protein sequence ID" value="KAI8550507.1"/>
    <property type="molecule type" value="Genomic_DNA"/>
</dbReference>
<dbReference type="Proteomes" id="UP001062846">
    <property type="component" value="Chromosome 6"/>
</dbReference>
<evidence type="ECO:0000313" key="1">
    <source>
        <dbReference type="EMBL" id="KAI8550507.1"/>
    </source>
</evidence>
<keyword evidence="2" id="KW-1185">Reference proteome</keyword>
<name>A0ACC0NB19_RHOML</name>
<sequence>MESHSHLFFDCHFSSLVWKQVFTRNGIARPVEPLAQELNWAVHHRKGKNLRDSLYNLSLAASIYTLWG</sequence>
<organism evidence="1 2">
    <name type="scientific">Rhododendron molle</name>
    <name type="common">Chinese azalea</name>
    <name type="synonym">Azalea mollis</name>
    <dbReference type="NCBI Taxonomy" id="49168"/>
    <lineage>
        <taxon>Eukaryota</taxon>
        <taxon>Viridiplantae</taxon>
        <taxon>Streptophyta</taxon>
        <taxon>Embryophyta</taxon>
        <taxon>Tracheophyta</taxon>
        <taxon>Spermatophyta</taxon>
        <taxon>Magnoliopsida</taxon>
        <taxon>eudicotyledons</taxon>
        <taxon>Gunneridae</taxon>
        <taxon>Pentapetalae</taxon>
        <taxon>asterids</taxon>
        <taxon>Ericales</taxon>
        <taxon>Ericaceae</taxon>
        <taxon>Ericoideae</taxon>
        <taxon>Rhodoreae</taxon>
        <taxon>Rhododendron</taxon>
    </lineage>
</organism>
<comment type="caution">
    <text evidence="1">The sequence shown here is derived from an EMBL/GenBank/DDBJ whole genome shotgun (WGS) entry which is preliminary data.</text>
</comment>
<proteinExistence type="predicted"/>
<protein>
    <submittedName>
        <fullName evidence="1">Uncharacterized protein</fullName>
    </submittedName>
</protein>
<evidence type="ECO:0000313" key="2">
    <source>
        <dbReference type="Proteomes" id="UP001062846"/>
    </source>
</evidence>
<reference evidence="1" key="1">
    <citation type="submission" date="2022-02" db="EMBL/GenBank/DDBJ databases">
        <title>Plant Genome Project.</title>
        <authorList>
            <person name="Zhang R.-G."/>
        </authorList>
    </citation>
    <scope>NUCLEOTIDE SEQUENCE</scope>
    <source>
        <strain evidence="1">AT1</strain>
    </source>
</reference>
<gene>
    <name evidence="1" type="ORF">RHMOL_Rhmol06G0112400</name>
</gene>
<accession>A0ACC0NB19</accession>